<proteinExistence type="predicted"/>
<dbReference type="InterPro" id="IPR021136">
    <property type="entry name" value="Flagellar_hook_control-like_C"/>
</dbReference>
<dbReference type="Pfam" id="PF02120">
    <property type="entry name" value="Flg_hook"/>
    <property type="match status" value="1"/>
</dbReference>
<feature type="region of interest" description="Disordered" evidence="1">
    <location>
        <begin position="228"/>
        <end position="288"/>
    </location>
</feature>
<dbReference type="CDD" id="cd17470">
    <property type="entry name" value="T3SS_Flik_C"/>
    <property type="match status" value="1"/>
</dbReference>
<dbReference type="PANTHER" id="PTHR37533">
    <property type="entry name" value="FLAGELLAR HOOK-LENGTH CONTROL PROTEIN"/>
    <property type="match status" value="1"/>
</dbReference>
<keyword evidence="4" id="KW-1185">Reference proteome</keyword>
<feature type="compositionally biased region" description="Low complexity" evidence="1">
    <location>
        <begin position="315"/>
        <end position="333"/>
    </location>
</feature>
<feature type="region of interest" description="Disordered" evidence="1">
    <location>
        <begin position="1"/>
        <end position="79"/>
    </location>
</feature>
<feature type="compositionally biased region" description="Low complexity" evidence="1">
    <location>
        <begin position="272"/>
        <end position="285"/>
    </location>
</feature>
<keyword evidence="3" id="KW-0966">Cell projection</keyword>
<dbReference type="PANTHER" id="PTHR37533:SF2">
    <property type="entry name" value="FLAGELLAR HOOK-LENGTH CONTROL PROTEIN"/>
    <property type="match status" value="1"/>
</dbReference>
<evidence type="ECO:0000259" key="2">
    <source>
        <dbReference type="Pfam" id="PF02120"/>
    </source>
</evidence>
<dbReference type="EMBL" id="JAPNOA010000029">
    <property type="protein sequence ID" value="MCY0966054.1"/>
    <property type="molecule type" value="Genomic_DNA"/>
</dbReference>
<feature type="compositionally biased region" description="Gly residues" evidence="1">
    <location>
        <begin position="439"/>
        <end position="456"/>
    </location>
</feature>
<dbReference type="RefSeq" id="WP_283174257.1">
    <property type="nucleotide sequence ID" value="NZ_JAPNOA010000029.1"/>
</dbReference>
<feature type="compositionally biased region" description="Polar residues" evidence="1">
    <location>
        <begin position="46"/>
        <end position="56"/>
    </location>
</feature>
<evidence type="ECO:0000256" key="1">
    <source>
        <dbReference type="SAM" id="MobiDB-lite"/>
    </source>
</evidence>
<feature type="domain" description="Flagellar hook-length control protein-like C-terminal" evidence="2">
    <location>
        <begin position="355"/>
        <end position="437"/>
    </location>
</feature>
<dbReference type="InterPro" id="IPR052563">
    <property type="entry name" value="FliK"/>
</dbReference>
<feature type="compositionally biased region" description="Polar residues" evidence="1">
    <location>
        <begin position="300"/>
        <end position="309"/>
    </location>
</feature>
<reference evidence="3" key="1">
    <citation type="submission" date="2022-11" db="EMBL/GenBank/DDBJ databases">
        <title>Parathalassolutuus dongxingensis gen. nov., sp. nov., a novel member of family Oceanospirillaceae isolated from a coastal shrimp pond in Guangxi, China.</title>
        <authorList>
            <person name="Chen H."/>
        </authorList>
    </citation>
    <scope>NUCLEOTIDE SEQUENCE</scope>
    <source>
        <strain evidence="3">G-43</strain>
    </source>
</reference>
<dbReference type="InterPro" id="IPR038610">
    <property type="entry name" value="FliK-like_C_sf"/>
</dbReference>
<name>A0A9X3ITM8_9GAMM</name>
<keyword evidence="3" id="KW-0282">Flagellum</keyword>
<feature type="region of interest" description="Disordered" evidence="1">
    <location>
        <begin position="431"/>
        <end position="462"/>
    </location>
</feature>
<accession>A0A9X3ITM8</accession>
<evidence type="ECO:0000313" key="3">
    <source>
        <dbReference type="EMBL" id="MCY0966054.1"/>
    </source>
</evidence>
<protein>
    <submittedName>
        <fullName evidence="3">Flagellar hook-length control protein FliK</fullName>
    </submittedName>
</protein>
<organism evidence="3 4">
    <name type="scientific">Parathalassolituus penaei</name>
    <dbReference type="NCBI Taxonomy" id="2997323"/>
    <lineage>
        <taxon>Bacteria</taxon>
        <taxon>Pseudomonadati</taxon>
        <taxon>Pseudomonadota</taxon>
        <taxon>Gammaproteobacteria</taxon>
        <taxon>Oceanospirillales</taxon>
        <taxon>Oceanospirillaceae</taxon>
        <taxon>Parathalassolituus</taxon>
    </lineage>
</organism>
<evidence type="ECO:0000313" key="4">
    <source>
        <dbReference type="Proteomes" id="UP001150830"/>
    </source>
</evidence>
<gene>
    <name evidence="3" type="ORF">OUO13_12725</name>
</gene>
<dbReference type="Proteomes" id="UP001150830">
    <property type="component" value="Unassembled WGS sequence"/>
</dbReference>
<feature type="compositionally biased region" description="Low complexity" evidence="1">
    <location>
        <begin position="17"/>
        <end position="45"/>
    </location>
</feature>
<comment type="caution">
    <text evidence="3">The sequence shown here is derived from an EMBL/GenBank/DDBJ whole genome shotgun (WGS) entry which is preliminary data.</text>
</comment>
<sequence length="486" mass="49577">MIPLMHSSELRPAATQTANPAGTTSTSTSNGAGSGTSAANTGNTADSDNSGASSGFSELLGQMQPGNGGKALPLSGGNRLPLGQTNTAMASSLLSNGQAVAGLENGLPLRNLATRLSATTTVALDAATADANAESATSMDAFPMASDLLQQIRQAFQPGKLAAGSAGMDSAGKDTDDETLTDDALTGENANSLAALSAVLPLTPPPAVPTNAATDSALPAMHDVRRFGDSPINGVDSAADGSASSTDNNRLDNSSLTSNITSNLADNAANDSGQSGAQNSNGSNSLDALDLTASNRTSTGSAFSTQLAQHSRVDTSQTSTAANSTTQDPLLNNRNDARLALDADTEAWGQQIGSRIMTLIGKDIQEARIHLDPPELGSLEIRMTVDSQDQTRIQIHAQHPQVRDVLEAQSNRLRDALAQQGLSLNEFNVSDQSQQQAGAGSGNQGDNSGNGTGGSGQDTTAEAVELDADNPAVRVTQHQRLVSTYA</sequence>
<keyword evidence="3" id="KW-0969">Cilium</keyword>
<feature type="compositionally biased region" description="Low complexity" evidence="1">
    <location>
        <begin position="236"/>
        <end position="264"/>
    </location>
</feature>
<dbReference type="AlphaFoldDB" id="A0A9X3ITM8"/>
<feature type="region of interest" description="Disordered" evidence="1">
    <location>
        <begin position="300"/>
        <end position="333"/>
    </location>
</feature>
<feature type="region of interest" description="Disordered" evidence="1">
    <location>
        <begin position="160"/>
        <end position="183"/>
    </location>
</feature>
<dbReference type="Gene3D" id="3.30.750.140">
    <property type="match status" value="1"/>
</dbReference>